<gene>
    <name evidence="2" type="primary">P0566A10.10</name>
</gene>
<reference evidence="3" key="1">
    <citation type="journal article" date="2005" name="Nature">
        <title>The map-based sequence of the rice genome.</title>
        <authorList>
            <consortium name="International rice genome sequencing project (IRGSP)"/>
            <person name="Matsumoto T."/>
            <person name="Wu J."/>
            <person name="Kanamori H."/>
            <person name="Katayose Y."/>
            <person name="Fujisawa M."/>
            <person name="Namiki N."/>
            <person name="Mizuno H."/>
            <person name="Yamamoto K."/>
            <person name="Antonio B.A."/>
            <person name="Baba T."/>
            <person name="Sakata K."/>
            <person name="Nagamura Y."/>
            <person name="Aoki H."/>
            <person name="Arikawa K."/>
            <person name="Arita K."/>
            <person name="Bito T."/>
            <person name="Chiden Y."/>
            <person name="Fujitsuka N."/>
            <person name="Fukunaka R."/>
            <person name="Hamada M."/>
            <person name="Harada C."/>
            <person name="Hayashi A."/>
            <person name="Hijishita S."/>
            <person name="Honda M."/>
            <person name="Hosokawa S."/>
            <person name="Ichikawa Y."/>
            <person name="Idonuma A."/>
            <person name="Iijima M."/>
            <person name="Ikeda M."/>
            <person name="Ikeno M."/>
            <person name="Ito K."/>
            <person name="Ito S."/>
            <person name="Ito T."/>
            <person name="Ito Y."/>
            <person name="Ito Y."/>
            <person name="Iwabuchi A."/>
            <person name="Kamiya K."/>
            <person name="Karasawa W."/>
            <person name="Kurita K."/>
            <person name="Katagiri S."/>
            <person name="Kikuta A."/>
            <person name="Kobayashi H."/>
            <person name="Kobayashi N."/>
            <person name="Machita K."/>
            <person name="Maehara T."/>
            <person name="Masukawa M."/>
            <person name="Mizubayashi T."/>
            <person name="Mukai Y."/>
            <person name="Nagasaki H."/>
            <person name="Nagata Y."/>
            <person name="Naito S."/>
            <person name="Nakashima M."/>
            <person name="Nakama Y."/>
            <person name="Nakamichi Y."/>
            <person name="Nakamura M."/>
            <person name="Meguro A."/>
            <person name="Negishi M."/>
            <person name="Ohta I."/>
            <person name="Ohta T."/>
            <person name="Okamoto M."/>
            <person name="Ono N."/>
            <person name="Saji S."/>
            <person name="Sakaguchi M."/>
            <person name="Sakai K."/>
            <person name="Shibata M."/>
            <person name="Shimokawa T."/>
            <person name="Song J."/>
            <person name="Takazaki Y."/>
            <person name="Terasawa K."/>
            <person name="Tsugane M."/>
            <person name="Tsuji K."/>
            <person name="Ueda S."/>
            <person name="Waki K."/>
            <person name="Yamagata H."/>
            <person name="Yamamoto M."/>
            <person name="Yamamoto S."/>
            <person name="Yamane H."/>
            <person name="Yoshiki S."/>
            <person name="Yoshihara R."/>
            <person name="Yukawa K."/>
            <person name="Zhong H."/>
            <person name="Yano M."/>
            <person name="Yuan Q."/>
            <person name="Ouyang S."/>
            <person name="Liu J."/>
            <person name="Jones K.M."/>
            <person name="Gansberger K."/>
            <person name="Moffat K."/>
            <person name="Hill J."/>
            <person name="Bera J."/>
            <person name="Fadrosh D."/>
            <person name="Jin S."/>
            <person name="Johri S."/>
            <person name="Kim M."/>
            <person name="Overton L."/>
            <person name="Reardon M."/>
            <person name="Tsitrin T."/>
            <person name="Vuong H."/>
            <person name="Weaver B."/>
            <person name="Ciecko A."/>
            <person name="Tallon L."/>
            <person name="Jackson J."/>
            <person name="Pai G."/>
            <person name="Aken S.V."/>
            <person name="Utterback T."/>
            <person name="Reidmuller S."/>
            <person name="Feldblyum T."/>
            <person name="Hsiao J."/>
            <person name="Zismann V."/>
            <person name="Iobst S."/>
            <person name="de Vazeille A.R."/>
            <person name="Buell C.R."/>
            <person name="Ying K."/>
            <person name="Li Y."/>
            <person name="Lu T."/>
            <person name="Huang Y."/>
            <person name="Zhao Q."/>
            <person name="Feng Q."/>
            <person name="Zhang L."/>
            <person name="Zhu J."/>
            <person name="Weng Q."/>
            <person name="Mu J."/>
            <person name="Lu Y."/>
            <person name="Fan D."/>
            <person name="Liu Y."/>
            <person name="Guan J."/>
            <person name="Zhang Y."/>
            <person name="Yu S."/>
            <person name="Liu X."/>
            <person name="Zhang Y."/>
            <person name="Hong G."/>
            <person name="Han B."/>
            <person name="Choisne N."/>
            <person name="Demange N."/>
            <person name="Orjeda G."/>
            <person name="Samain S."/>
            <person name="Cattolico L."/>
            <person name="Pelletier E."/>
            <person name="Couloux A."/>
            <person name="Segurens B."/>
            <person name="Wincker P."/>
            <person name="D'Hont A."/>
            <person name="Scarpelli C."/>
            <person name="Weissenbach J."/>
            <person name="Salanoubat M."/>
            <person name="Quetier F."/>
            <person name="Yu Y."/>
            <person name="Kim H.R."/>
            <person name="Rambo T."/>
            <person name="Currie J."/>
            <person name="Collura K."/>
            <person name="Luo M."/>
            <person name="Yang T."/>
            <person name="Ammiraju J.S.S."/>
            <person name="Engler F."/>
            <person name="Soderlund C."/>
            <person name="Wing R.A."/>
            <person name="Palmer L.E."/>
            <person name="de la Bastide M."/>
            <person name="Spiegel L."/>
            <person name="Nascimento L."/>
            <person name="Zutavern T."/>
            <person name="O'Shaughnessy A."/>
            <person name="Dike S."/>
            <person name="Dedhia N."/>
            <person name="Preston R."/>
            <person name="Balija V."/>
            <person name="McCombie W.R."/>
            <person name="Chow T."/>
            <person name="Chen H."/>
            <person name="Chung M."/>
            <person name="Chen C."/>
            <person name="Shaw J."/>
            <person name="Wu H."/>
            <person name="Hsiao K."/>
            <person name="Chao Y."/>
            <person name="Chu M."/>
            <person name="Cheng C."/>
            <person name="Hour A."/>
            <person name="Lee P."/>
            <person name="Lin S."/>
            <person name="Lin Y."/>
            <person name="Liou J."/>
            <person name="Liu S."/>
            <person name="Hsing Y."/>
            <person name="Raghuvanshi S."/>
            <person name="Mohanty A."/>
            <person name="Bharti A.K."/>
            <person name="Gaur A."/>
            <person name="Gupta V."/>
            <person name="Kumar D."/>
            <person name="Ravi V."/>
            <person name="Vij S."/>
            <person name="Kapur A."/>
            <person name="Khurana P."/>
            <person name="Khurana P."/>
            <person name="Khurana J.P."/>
            <person name="Tyagi A.K."/>
            <person name="Gaikwad K."/>
            <person name="Singh A."/>
            <person name="Dalal V."/>
            <person name="Srivastava S."/>
            <person name="Dixit A."/>
            <person name="Pal A.K."/>
            <person name="Ghazi I.A."/>
            <person name="Yadav M."/>
            <person name="Pandit A."/>
            <person name="Bhargava A."/>
            <person name="Sureshbabu K."/>
            <person name="Batra K."/>
            <person name="Sharma T.R."/>
            <person name="Mohapatra T."/>
            <person name="Singh N.K."/>
            <person name="Messing J."/>
            <person name="Nelson A.B."/>
            <person name="Fuks G."/>
            <person name="Kavchok S."/>
            <person name="Keizer G."/>
            <person name="Linton E."/>
            <person name="Llaca V."/>
            <person name="Song R."/>
            <person name="Tanyolac B."/>
            <person name="Young S."/>
            <person name="Ho-Il K."/>
            <person name="Hahn J.H."/>
            <person name="Sangsakoo G."/>
            <person name="Vanavichit A."/>
            <person name="de Mattos Luiz.A.T."/>
            <person name="Zimmer P.D."/>
            <person name="Malone G."/>
            <person name="Dellagostin O."/>
            <person name="de Oliveira A.C."/>
            <person name="Bevan M."/>
            <person name="Bancroft I."/>
            <person name="Minx P."/>
            <person name="Cordum H."/>
            <person name="Wilson R."/>
            <person name="Cheng Z."/>
            <person name="Jin W."/>
            <person name="Jiang J."/>
            <person name="Leong S.A."/>
            <person name="Iwama H."/>
            <person name="Gojobori T."/>
            <person name="Itoh T."/>
            <person name="Niimura Y."/>
            <person name="Fujii Y."/>
            <person name="Habara T."/>
            <person name="Sakai H."/>
            <person name="Sato Y."/>
            <person name="Wilson G."/>
            <person name="Kumar K."/>
            <person name="McCouch S."/>
            <person name="Juretic N."/>
            <person name="Hoen D."/>
            <person name="Wright S."/>
            <person name="Bruskiewich R."/>
            <person name="Bureau T."/>
            <person name="Miyao A."/>
            <person name="Hirochika H."/>
            <person name="Nishikawa T."/>
            <person name="Kadowaki K."/>
            <person name="Sugiura M."/>
            <person name="Burr B."/>
            <person name="Sasaki T."/>
        </authorList>
    </citation>
    <scope>NUCLEOTIDE SEQUENCE [LARGE SCALE GENOMIC DNA]</scope>
    <source>
        <strain evidence="3">cv. Nipponbare</strain>
    </source>
</reference>
<proteinExistence type="predicted"/>
<dbReference type="AlphaFoldDB" id="Q5VPN0"/>
<name>Q5VPN0_ORYSJ</name>
<feature type="compositionally biased region" description="Gly residues" evidence="1">
    <location>
        <begin position="62"/>
        <end position="72"/>
    </location>
</feature>
<feature type="region of interest" description="Disordered" evidence="1">
    <location>
        <begin position="29"/>
        <end position="89"/>
    </location>
</feature>
<reference evidence="3" key="2">
    <citation type="journal article" date="2008" name="Nucleic Acids Res.">
        <title>The rice annotation project database (RAP-DB): 2008 update.</title>
        <authorList>
            <consortium name="The rice annotation project (RAP)"/>
        </authorList>
    </citation>
    <scope>GENOME REANNOTATION</scope>
    <source>
        <strain evidence="3">cv. Nipponbare</strain>
    </source>
</reference>
<sequence>MASVHLRRQARLGDGAVCQVHPEGLADDAPEGVKLDGDIGGGGDPMYGGKDEGEPPADGVGVERGNGEGELGGEAVEERDGGGVERAVGTGVGIPEARRRRGSVVQLELSRRRKKSLTRGLHRGVTLACLCVMPHRMQRSSNPTAMRMSTFFLDNDASFGPIDAKWREFMANIEPVEDDGRTR</sequence>
<evidence type="ECO:0000313" key="2">
    <source>
        <dbReference type="EMBL" id="BAD68595.1"/>
    </source>
</evidence>
<evidence type="ECO:0000256" key="1">
    <source>
        <dbReference type="SAM" id="MobiDB-lite"/>
    </source>
</evidence>
<organism evidence="2 3">
    <name type="scientific">Oryza sativa subsp. japonica</name>
    <name type="common">Rice</name>
    <dbReference type="NCBI Taxonomy" id="39947"/>
    <lineage>
        <taxon>Eukaryota</taxon>
        <taxon>Viridiplantae</taxon>
        <taxon>Streptophyta</taxon>
        <taxon>Embryophyta</taxon>
        <taxon>Tracheophyta</taxon>
        <taxon>Spermatophyta</taxon>
        <taxon>Magnoliopsida</taxon>
        <taxon>Liliopsida</taxon>
        <taxon>Poales</taxon>
        <taxon>Poaceae</taxon>
        <taxon>BOP clade</taxon>
        <taxon>Oryzoideae</taxon>
        <taxon>Oryzeae</taxon>
        <taxon>Oryzinae</taxon>
        <taxon>Oryza</taxon>
        <taxon>Oryza sativa</taxon>
    </lineage>
</organism>
<accession>Q5VPN0</accession>
<protein>
    <submittedName>
        <fullName evidence="2">Uncharacterized protein</fullName>
    </submittedName>
</protein>
<dbReference type="EMBL" id="AP003630">
    <property type="protein sequence ID" value="BAD68595.1"/>
    <property type="molecule type" value="Genomic_DNA"/>
</dbReference>
<dbReference type="Proteomes" id="UP000000763">
    <property type="component" value="Chromosome 6"/>
</dbReference>
<evidence type="ECO:0000313" key="3">
    <source>
        <dbReference type="Proteomes" id="UP000000763"/>
    </source>
</evidence>